<organism evidence="2 3">
    <name type="scientific">Agrocybe chaxingu</name>
    <dbReference type="NCBI Taxonomy" id="84603"/>
    <lineage>
        <taxon>Eukaryota</taxon>
        <taxon>Fungi</taxon>
        <taxon>Dikarya</taxon>
        <taxon>Basidiomycota</taxon>
        <taxon>Agaricomycotina</taxon>
        <taxon>Agaricomycetes</taxon>
        <taxon>Agaricomycetidae</taxon>
        <taxon>Agaricales</taxon>
        <taxon>Agaricineae</taxon>
        <taxon>Strophariaceae</taxon>
        <taxon>Agrocybe</taxon>
    </lineage>
</organism>
<dbReference type="PANTHER" id="PTHR33321">
    <property type="match status" value="1"/>
</dbReference>
<sequence length="260" mass="29740">MWGKHMPPAPVPPPSSSPSVPPPPPSPSPTPWPVPKLLLRVDDLEHDGADVFFQAVQPKQAMSDAVMASFRWLYTPETVPRTVRQVLLVLRVMDGVAVTFGTVSHKEIHFSLDHIKRSAHRAREEIMGVLVHEVVHCFQHNALDTCPGGLIEGIADFVRLHENLSPPHWRRRGGGDWDDGYEKTAYFLDWIETRYGKGSICELNECMRDEKYHRRVFKEVTGRPVRKLWAMYCKSLEETETSDGYTLVVEPMESNRRDYQ</sequence>
<feature type="compositionally biased region" description="Pro residues" evidence="1">
    <location>
        <begin position="7"/>
        <end position="33"/>
    </location>
</feature>
<keyword evidence="3" id="KW-1185">Reference proteome</keyword>
<protein>
    <recommendedName>
        <fullName evidence="4">Plant basic secretory protein</fullName>
    </recommendedName>
</protein>
<dbReference type="Proteomes" id="UP001148786">
    <property type="component" value="Unassembled WGS sequence"/>
</dbReference>
<dbReference type="AlphaFoldDB" id="A0A9W8K1I2"/>
<comment type="caution">
    <text evidence="2">The sequence shown here is derived from an EMBL/GenBank/DDBJ whole genome shotgun (WGS) entry which is preliminary data.</text>
</comment>
<evidence type="ECO:0008006" key="4">
    <source>
        <dbReference type="Google" id="ProtNLM"/>
    </source>
</evidence>
<gene>
    <name evidence="2" type="ORF">NLJ89_g8604</name>
</gene>
<dbReference type="InterPro" id="IPR007541">
    <property type="entry name" value="Uncharacterised_BSP"/>
</dbReference>
<evidence type="ECO:0000313" key="2">
    <source>
        <dbReference type="EMBL" id="KAJ3503051.1"/>
    </source>
</evidence>
<dbReference type="Pfam" id="PF04450">
    <property type="entry name" value="BSP"/>
    <property type="match status" value="1"/>
</dbReference>
<proteinExistence type="predicted"/>
<accession>A0A9W8K1I2</accession>
<evidence type="ECO:0000256" key="1">
    <source>
        <dbReference type="SAM" id="MobiDB-lite"/>
    </source>
</evidence>
<evidence type="ECO:0000313" key="3">
    <source>
        <dbReference type="Proteomes" id="UP001148786"/>
    </source>
</evidence>
<dbReference type="OrthoDB" id="891726at2759"/>
<reference evidence="2" key="1">
    <citation type="submission" date="2022-07" db="EMBL/GenBank/DDBJ databases">
        <title>Genome Sequence of Agrocybe chaxingu.</title>
        <authorList>
            <person name="Buettner E."/>
        </authorList>
    </citation>
    <scope>NUCLEOTIDE SEQUENCE</scope>
    <source>
        <strain evidence="2">MP-N11</strain>
    </source>
</reference>
<dbReference type="EMBL" id="JANKHO010001193">
    <property type="protein sequence ID" value="KAJ3503051.1"/>
    <property type="molecule type" value="Genomic_DNA"/>
</dbReference>
<dbReference type="PANTHER" id="PTHR33321:SF12">
    <property type="entry name" value="PLANT BASIC SECRETORY PROTEIN (BSP) FAMILY PROTEIN"/>
    <property type="match status" value="1"/>
</dbReference>
<feature type="region of interest" description="Disordered" evidence="1">
    <location>
        <begin position="1"/>
        <end position="33"/>
    </location>
</feature>
<name>A0A9W8K1I2_9AGAR</name>